<gene>
    <name evidence="1" type="ORF">F0L68_10110</name>
</gene>
<organism evidence="1 2">
    <name type="scientific">Solihabitans fulvus</name>
    <dbReference type="NCBI Taxonomy" id="1892852"/>
    <lineage>
        <taxon>Bacteria</taxon>
        <taxon>Bacillati</taxon>
        <taxon>Actinomycetota</taxon>
        <taxon>Actinomycetes</taxon>
        <taxon>Pseudonocardiales</taxon>
        <taxon>Pseudonocardiaceae</taxon>
        <taxon>Solihabitans</taxon>
    </lineage>
</organism>
<evidence type="ECO:0008006" key="3">
    <source>
        <dbReference type="Google" id="ProtNLM"/>
    </source>
</evidence>
<protein>
    <recommendedName>
        <fullName evidence="3">SnoaL-like domain-containing protein</fullName>
    </recommendedName>
</protein>
<dbReference type="SUPFAM" id="SSF54427">
    <property type="entry name" value="NTF2-like"/>
    <property type="match status" value="1"/>
</dbReference>
<evidence type="ECO:0000313" key="1">
    <source>
        <dbReference type="EMBL" id="KAA2263378.1"/>
    </source>
</evidence>
<reference evidence="1 2" key="1">
    <citation type="submission" date="2019-09" db="EMBL/GenBank/DDBJ databases">
        <title>Goodfellowia gen. nov., a new genus of the Pseudonocardineae related to Actinoalloteichus, containing Goodfellowia coeruleoviolacea gen. nov., comb. nov. gen. nov., comb. nov.</title>
        <authorList>
            <person name="Labeda D."/>
        </authorList>
    </citation>
    <scope>NUCLEOTIDE SEQUENCE [LARGE SCALE GENOMIC DNA]</scope>
    <source>
        <strain evidence="1 2">AN110305</strain>
    </source>
</reference>
<reference evidence="1 2" key="2">
    <citation type="submission" date="2019-09" db="EMBL/GenBank/DDBJ databases">
        <authorList>
            <person name="Jin C."/>
        </authorList>
    </citation>
    <scope>NUCLEOTIDE SEQUENCE [LARGE SCALE GENOMIC DNA]</scope>
    <source>
        <strain evidence="1 2">AN110305</strain>
    </source>
</reference>
<comment type="caution">
    <text evidence="1">The sequence shown here is derived from an EMBL/GenBank/DDBJ whole genome shotgun (WGS) entry which is preliminary data.</text>
</comment>
<dbReference type="AlphaFoldDB" id="A0A5B2XHT3"/>
<dbReference type="OrthoDB" id="9808719at2"/>
<accession>A0A5B2XHT3</accession>
<sequence length="125" mass="13742">MMERQQTIADYAAAWSGNGAEIIVAAFARCWTKDSTYTDTMTDTVVGVEGMVRLVLGMAERYPGFILRPTSGLDTHHGVGRFSWLMTAPDPIVAAGVYYGRELPGLDFVEFTPDNRIARIVGFFG</sequence>
<evidence type="ECO:0000313" key="2">
    <source>
        <dbReference type="Proteomes" id="UP000323454"/>
    </source>
</evidence>
<keyword evidence="2" id="KW-1185">Reference proteome</keyword>
<dbReference type="EMBL" id="VUOB01000017">
    <property type="protein sequence ID" value="KAA2263378.1"/>
    <property type="molecule type" value="Genomic_DNA"/>
</dbReference>
<dbReference type="InterPro" id="IPR032710">
    <property type="entry name" value="NTF2-like_dom_sf"/>
</dbReference>
<name>A0A5B2XHT3_9PSEU</name>
<dbReference type="Proteomes" id="UP000323454">
    <property type="component" value="Unassembled WGS sequence"/>
</dbReference>
<proteinExistence type="predicted"/>
<dbReference type="Gene3D" id="3.10.450.50">
    <property type="match status" value="1"/>
</dbReference>